<dbReference type="RefSeq" id="WP_092533741.1">
    <property type="nucleotide sequence ID" value="NZ_FOWW01000008.1"/>
</dbReference>
<dbReference type="PANTHER" id="PTHR37422">
    <property type="entry name" value="TEICHURONIC ACID BIOSYNTHESIS PROTEIN TUAE"/>
    <property type="match status" value="1"/>
</dbReference>
<dbReference type="Proteomes" id="UP000198727">
    <property type="component" value="Unassembled WGS sequence"/>
</dbReference>
<dbReference type="GO" id="GO:0016874">
    <property type="term" value="F:ligase activity"/>
    <property type="evidence" value="ECO:0007669"/>
    <property type="project" value="UniProtKB-KW"/>
</dbReference>
<feature type="transmembrane region" description="Helical" evidence="5">
    <location>
        <begin position="346"/>
        <end position="365"/>
    </location>
</feature>
<dbReference type="GO" id="GO:0016020">
    <property type="term" value="C:membrane"/>
    <property type="evidence" value="ECO:0007669"/>
    <property type="project" value="UniProtKB-SubCell"/>
</dbReference>
<dbReference type="AlphaFoldDB" id="A0A1I5Z6X3"/>
<dbReference type="InterPro" id="IPR051533">
    <property type="entry name" value="WaaL-like"/>
</dbReference>
<evidence type="ECO:0000256" key="1">
    <source>
        <dbReference type="ARBA" id="ARBA00004141"/>
    </source>
</evidence>
<feature type="transmembrane region" description="Helical" evidence="5">
    <location>
        <begin position="143"/>
        <end position="162"/>
    </location>
</feature>
<dbReference type="InterPro" id="IPR007016">
    <property type="entry name" value="O-antigen_ligase-rel_domated"/>
</dbReference>
<feature type="transmembrane region" description="Helical" evidence="5">
    <location>
        <begin position="377"/>
        <end position="392"/>
    </location>
</feature>
<feature type="transmembrane region" description="Helical" evidence="5">
    <location>
        <begin position="57"/>
        <end position="76"/>
    </location>
</feature>
<comment type="subcellular location">
    <subcellularLocation>
        <location evidence="1">Membrane</location>
        <topology evidence="1">Multi-pass membrane protein</topology>
    </subcellularLocation>
</comment>
<evidence type="ECO:0000256" key="5">
    <source>
        <dbReference type="SAM" id="Phobius"/>
    </source>
</evidence>
<accession>A0A1I5Z6X3</accession>
<dbReference type="Pfam" id="PF04932">
    <property type="entry name" value="Wzy_C"/>
    <property type="match status" value="1"/>
</dbReference>
<evidence type="ECO:0000313" key="8">
    <source>
        <dbReference type="Proteomes" id="UP000198727"/>
    </source>
</evidence>
<feature type="transmembrane region" description="Helical" evidence="5">
    <location>
        <begin position="182"/>
        <end position="199"/>
    </location>
</feature>
<organism evidence="7 8">
    <name type="scientific">Amycolatopsis arida</name>
    <dbReference type="NCBI Taxonomy" id="587909"/>
    <lineage>
        <taxon>Bacteria</taxon>
        <taxon>Bacillati</taxon>
        <taxon>Actinomycetota</taxon>
        <taxon>Actinomycetes</taxon>
        <taxon>Pseudonocardiales</taxon>
        <taxon>Pseudonocardiaceae</taxon>
        <taxon>Amycolatopsis</taxon>
    </lineage>
</organism>
<keyword evidence="7" id="KW-0436">Ligase</keyword>
<feature type="transmembrane region" description="Helical" evidence="5">
    <location>
        <begin position="398"/>
        <end position="417"/>
    </location>
</feature>
<evidence type="ECO:0000256" key="3">
    <source>
        <dbReference type="ARBA" id="ARBA00022989"/>
    </source>
</evidence>
<dbReference type="PANTHER" id="PTHR37422:SF13">
    <property type="entry name" value="LIPOPOLYSACCHARIDE BIOSYNTHESIS PROTEIN PA4999-RELATED"/>
    <property type="match status" value="1"/>
</dbReference>
<gene>
    <name evidence="7" type="ORF">SAMN05421810_108278</name>
</gene>
<sequence length="423" mass="45317">MTPSTAPLPAGRSLRGVRAAAGQWWPAAAVLTLVVASEYKWRLRPNDQAVAGEPDPFVLLEIGLYALVAVLLFLRFRPGSRLRRAELPVTYLAYAYAVVLAGSALYAPYPELALVRGAQVLVLLALSRSIARHADDAALHRVAHAYAVLMAGSVVFGVLVPFPRLPTQPDRFTWLYVHPVQAGSMLAVAVVLLTAYALTGGLARTGPRWPPPAYWALLAVCAGGLVATKTRGAVAGAVVGVLVVLWTRWRGRRRVEAALVSTTVLVVAVLGAGRWIEAYFARGESAERLATLNSRTDLWEYAIELFARQPLYGYGLTASRGLFLERIGLGGGHNALVNLLVDTGTVGALVWLALLAALLVTALRLARTRPALRVERMVVLSVLLAMLANSVFTEGMGAPATALCTWLFVLLAWVAVAHRTGSP</sequence>
<feature type="transmembrane region" description="Helical" evidence="5">
    <location>
        <begin position="256"/>
        <end position="276"/>
    </location>
</feature>
<dbReference type="EMBL" id="FOWW01000008">
    <property type="protein sequence ID" value="SFQ52213.1"/>
    <property type="molecule type" value="Genomic_DNA"/>
</dbReference>
<keyword evidence="8" id="KW-1185">Reference proteome</keyword>
<name>A0A1I5Z6X3_9PSEU</name>
<feature type="transmembrane region" description="Helical" evidence="5">
    <location>
        <begin position="211"/>
        <end position="227"/>
    </location>
</feature>
<evidence type="ECO:0000259" key="6">
    <source>
        <dbReference type="Pfam" id="PF04932"/>
    </source>
</evidence>
<feature type="transmembrane region" description="Helical" evidence="5">
    <location>
        <begin position="88"/>
        <end position="107"/>
    </location>
</feature>
<reference evidence="8" key="1">
    <citation type="submission" date="2016-10" db="EMBL/GenBank/DDBJ databases">
        <authorList>
            <person name="Varghese N."/>
            <person name="Submissions S."/>
        </authorList>
    </citation>
    <scope>NUCLEOTIDE SEQUENCE [LARGE SCALE GENOMIC DNA]</scope>
    <source>
        <strain evidence="8">CGMCC 4.5579</strain>
    </source>
</reference>
<evidence type="ECO:0000256" key="2">
    <source>
        <dbReference type="ARBA" id="ARBA00022692"/>
    </source>
</evidence>
<keyword evidence="3 5" id="KW-1133">Transmembrane helix</keyword>
<dbReference type="STRING" id="587909.SAMN05421810_108278"/>
<proteinExistence type="predicted"/>
<evidence type="ECO:0000256" key="4">
    <source>
        <dbReference type="ARBA" id="ARBA00023136"/>
    </source>
</evidence>
<keyword evidence="2 5" id="KW-0812">Transmembrane</keyword>
<feature type="domain" description="O-antigen ligase-related" evidence="6">
    <location>
        <begin position="217"/>
        <end position="352"/>
    </location>
</feature>
<dbReference type="OrthoDB" id="3610882at2"/>
<protein>
    <submittedName>
        <fullName evidence="7">O-antigen ligase</fullName>
    </submittedName>
</protein>
<evidence type="ECO:0000313" key="7">
    <source>
        <dbReference type="EMBL" id="SFQ52213.1"/>
    </source>
</evidence>
<keyword evidence="4 5" id="KW-0472">Membrane</keyword>